<sequence>MASVDQDAYTKPFMLTKGMYRDVYPAVNPENNSVEGKVVVITGAAGGLGYGIARSWNSGKAKGIILVGRNAKGLDKAAEDIVAPTKAITVPTDITSLTGCEEVFNKAVAEFGRVDALVNAAGVMTVGPIGTIDPGTWWSNFEVNLRGTYNMVHVFLKSSGGKGTIVNLVSLGASFLAPGLSGYSASKLAVIKLGECLDLEQPGIRVFSLHPGMVEAENGRGMVIDMFTPFARDKAALTGGVTTYLAQPKADFLKGTYLHANWDVEEMEKHKAEITEKKLNKLAFLGAELRPGGYPWSS</sequence>
<dbReference type="Gene3D" id="3.40.50.720">
    <property type="entry name" value="NAD(P)-binding Rossmann-like Domain"/>
    <property type="match status" value="1"/>
</dbReference>
<dbReference type="GO" id="GO:0016491">
    <property type="term" value="F:oxidoreductase activity"/>
    <property type="evidence" value="ECO:0007669"/>
    <property type="project" value="UniProtKB-KW"/>
</dbReference>
<dbReference type="Pfam" id="PF00106">
    <property type="entry name" value="adh_short"/>
    <property type="match status" value="1"/>
</dbReference>
<dbReference type="InterPro" id="IPR036291">
    <property type="entry name" value="NAD(P)-bd_dom_sf"/>
</dbReference>
<evidence type="ECO:0000256" key="2">
    <source>
        <dbReference type="RuleBase" id="RU000363"/>
    </source>
</evidence>
<dbReference type="SUPFAM" id="SSF51735">
    <property type="entry name" value="NAD(P)-binding Rossmann-fold domains"/>
    <property type="match status" value="1"/>
</dbReference>
<accession>A0AA38RFE7</accession>
<dbReference type="AlphaFoldDB" id="A0AA38RFE7"/>
<dbReference type="InterPro" id="IPR057326">
    <property type="entry name" value="KR_dom"/>
</dbReference>
<proteinExistence type="inferred from homology"/>
<keyword evidence="5" id="KW-1185">Reference proteome</keyword>
<evidence type="ECO:0000259" key="3">
    <source>
        <dbReference type="SMART" id="SM00822"/>
    </source>
</evidence>
<name>A0AA38RFE7_9PEZI</name>
<comment type="caution">
    <text evidence="4">The sequence shown here is derived from an EMBL/GenBank/DDBJ whole genome shotgun (WGS) entry which is preliminary data.</text>
</comment>
<dbReference type="PRINTS" id="PR00081">
    <property type="entry name" value="GDHRDH"/>
</dbReference>
<dbReference type="InterPro" id="IPR002347">
    <property type="entry name" value="SDR_fam"/>
</dbReference>
<organism evidence="4 5">
    <name type="scientific">Pleurostoma richardsiae</name>
    <dbReference type="NCBI Taxonomy" id="41990"/>
    <lineage>
        <taxon>Eukaryota</taxon>
        <taxon>Fungi</taxon>
        <taxon>Dikarya</taxon>
        <taxon>Ascomycota</taxon>
        <taxon>Pezizomycotina</taxon>
        <taxon>Sordariomycetes</taxon>
        <taxon>Sordariomycetidae</taxon>
        <taxon>Calosphaeriales</taxon>
        <taxon>Pleurostomataceae</taxon>
        <taxon>Pleurostoma</taxon>
    </lineage>
</organism>
<evidence type="ECO:0000313" key="5">
    <source>
        <dbReference type="Proteomes" id="UP001174694"/>
    </source>
</evidence>
<dbReference type="SMART" id="SM00822">
    <property type="entry name" value="PKS_KR"/>
    <property type="match status" value="1"/>
</dbReference>
<evidence type="ECO:0000256" key="1">
    <source>
        <dbReference type="ARBA" id="ARBA00023002"/>
    </source>
</evidence>
<dbReference type="PANTHER" id="PTHR43975">
    <property type="entry name" value="ZGC:101858"/>
    <property type="match status" value="1"/>
</dbReference>
<reference evidence="4" key="1">
    <citation type="submission" date="2022-07" db="EMBL/GenBank/DDBJ databases">
        <title>Fungi with potential for degradation of polypropylene.</title>
        <authorList>
            <person name="Gostincar C."/>
        </authorList>
    </citation>
    <scope>NUCLEOTIDE SEQUENCE</scope>
    <source>
        <strain evidence="4">EXF-13308</strain>
    </source>
</reference>
<evidence type="ECO:0000313" key="4">
    <source>
        <dbReference type="EMBL" id="KAJ9145073.1"/>
    </source>
</evidence>
<gene>
    <name evidence="4" type="ORF">NKR23_g5726</name>
</gene>
<protein>
    <submittedName>
        <fullName evidence="4">NAD(P)-binding protein</fullName>
    </submittedName>
</protein>
<feature type="domain" description="Ketoreductase" evidence="3">
    <location>
        <begin position="37"/>
        <end position="216"/>
    </location>
</feature>
<dbReference type="EMBL" id="JANBVO010000015">
    <property type="protein sequence ID" value="KAJ9145073.1"/>
    <property type="molecule type" value="Genomic_DNA"/>
</dbReference>
<comment type="similarity">
    <text evidence="2">Belongs to the short-chain dehydrogenases/reductases (SDR) family.</text>
</comment>
<dbReference type="Proteomes" id="UP001174694">
    <property type="component" value="Unassembled WGS sequence"/>
</dbReference>
<dbReference type="PRINTS" id="PR00080">
    <property type="entry name" value="SDRFAMILY"/>
</dbReference>
<dbReference type="CDD" id="cd05233">
    <property type="entry name" value="SDR_c"/>
    <property type="match status" value="1"/>
</dbReference>
<keyword evidence="1" id="KW-0560">Oxidoreductase</keyword>
<dbReference type="PANTHER" id="PTHR43975:SF2">
    <property type="entry name" value="EG:BACR7A4.14 PROTEIN-RELATED"/>
    <property type="match status" value="1"/>
</dbReference>